<evidence type="ECO:0000313" key="2">
    <source>
        <dbReference type="EMBL" id="EDY55741.1"/>
    </source>
</evidence>
<proteinExistence type="predicted"/>
<name>B5HSD6_STRX2</name>
<keyword evidence="3" id="KW-1185">Reference proteome</keyword>
<keyword evidence="1" id="KW-0812">Transmembrane</keyword>
<feature type="transmembrane region" description="Helical" evidence="1">
    <location>
        <begin position="98"/>
        <end position="115"/>
    </location>
</feature>
<protein>
    <submittedName>
        <fullName evidence="2">Uncharacterized protein</fullName>
    </submittedName>
</protein>
<accession>B5HSD6</accession>
<dbReference type="RefSeq" id="WP_007387243.1">
    <property type="nucleotide sequence ID" value="NZ_CM000951.1"/>
</dbReference>
<dbReference type="EMBL" id="CM000951">
    <property type="protein sequence ID" value="EDY55741.1"/>
    <property type="molecule type" value="Genomic_DNA"/>
</dbReference>
<evidence type="ECO:0000256" key="1">
    <source>
        <dbReference type="SAM" id="Phobius"/>
    </source>
</evidence>
<keyword evidence="1" id="KW-0472">Membrane</keyword>
<dbReference type="HOGENOM" id="CLU_2014038_0_0_11"/>
<reference evidence="2" key="1">
    <citation type="submission" date="2009-10" db="EMBL/GenBank/DDBJ databases">
        <title>The genome sequence of Streptomyces sviceus strain ATCC 29083.</title>
        <authorList>
            <consortium name="The Broad Institute Genome Sequencing Platform"/>
            <consortium name="Broad Institute Microbial Sequencing Center"/>
            <person name="Fischbach M."/>
            <person name="Godfrey P."/>
            <person name="Ward D."/>
            <person name="Young S."/>
            <person name="Zeng Q."/>
            <person name="Koehrsen M."/>
            <person name="Alvarado L."/>
            <person name="Berlin A.M."/>
            <person name="Bochicchio J."/>
            <person name="Borenstein D."/>
            <person name="Chapman S.B."/>
            <person name="Chen Z."/>
            <person name="Engels R."/>
            <person name="Freedman E."/>
            <person name="Gellesch M."/>
            <person name="Goldberg J."/>
            <person name="Griggs A."/>
            <person name="Gujja S."/>
            <person name="Heilman E.R."/>
            <person name="Heiman D.I."/>
            <person name="Hepburn T.A."/>
            <person name="Howarth C."/>
            <person name="Jen D."/>
            <person name="Larson L."/>
            <person name="Lewis B."/>
            <person name="Mehta T."/>
            <person name="Park D."/>
            <person name="Pearson M."/>
            <person name="Richards J."/>
            <person name="Roberts A."/>
            <person name="Saif S."/>
            <person name="Shea T.D."/>
            <person name="Shenoy N."/>
            <person name="Sisk P."/>
            <person name="Stolte C."/>
            <person name="Sykes S.N."/>
            <person name="Thomson T."/>
            <person name="Walk T."/>
            <person name="White J."/>
            <person name="Yandava C."/>
            <person name="Straight P."/>
            <person name="Clardy J."/>
            <person name="Hung D."/>
            <person name="Kolter R."/>
            <person name="Mekalanos J."/>
            <person name="Walker S."/>
            <person name="Walsh C.T."/>
            <person name="Wieland-Brown L.C."/>
            <person name="Haas B."/>
            <person name="Nusbaum C."/>
            <person name="Birren B."/>
        </authorList>
    </citation>
    <scope>NUCLEOTIDE SEQUENCE [LARGE SCALE GENOMIC DNA]</scope>
    <source>
        <strain evidence="2">ATCC 29083</strain>
    </source>
</reference>
<dbReference type="AlphaFoldDB" id="B5HSD6"/>
<evidence type="ECO:0000313" key="3">
    <source>
        <dbReference type="Proteomes" id="UP000002785"/>
    </source>
</evidence>
<organism evidence="2 3">
    <name type="scientific">Streptomyces sviceus (strain ATCC 29083 / DSM 924 / JCM 4929 / NBRC 13980 / NCIMB 11184 / NRRL 5439 / UC 5370)</name>
    <dbReference type="NCBI Taxonomy" id="463191"/>
    <lineage>
        <taxon>Bacteria</taxon>
        <taxon>Bacillati</taxon>
        <taxon>Actinomycetota</taxon>
        <taxon>Actinomycetes</taxon>
        <taxon>Kitasatosporales</taxon>
        <taxon>Streptomycetaceae</taxon>
        <taxon>Streptomyces</taxon>
    </lineage>
</organism>
<dbReference type="Proteomes" id="UP000002785">
    <property type="component" value="Chromosome"/>
</dbReference>
<keyword evidence="1" id="KW-1133">Transmembrane helix</keyword>
<gene>
    <name evidence="2" type="ORF">SSEG_08892</name>
</gene>
<sequence>MTIKTNDDLVVRLYRSYVRLRDDIRADDDLDRRFEHALDAVETQLATHHPHRTWRPRHRRSRLAGSVRSAPRGRTAITAAAVTLCTTLGGALQGAVGAVISLSASLFLACTVALIQHGPARHD</sequence>